<keyword evidence="3" id="KW-1185">Reference proteome</keyword>
<feature type="region of interest" description="Disordered" evidence="1">
    <location>
        <begin position="1"/>
        <end position="369"/>
    </location>
</feature>
<reference evidence="2" key="1">
    <citation type="journal article" date="2023" name="Mol. Phylogenet. Evol.">
        <title>Genome-scale phylogeny and comparative genomics of the fungal order Sordariales.</title>
        <authorList>
            <person name="Hensen N."/>
            <person name="Bonometti L."/>
            <person name="Westerberg I."/>
            <person name="Brannstrom I.O."/>
            <person name="Guillou S."/>
            <person name="Cros-Aarteil S."/>
            <person name="Calhoun S."/>
            <person name="Haridas S."/>
            <person name="Kuo A."/>
            <person name="Mondo S."/>
            <person name="Pangilinan J."/>
            <person name="Riley R."/>
            <person name="LaButti K."/>
            <person name="Andreopoulos B."/>
            <person name="Lipzen A."/>
            <person name="Chen C."/>
            <person name="Yan M."/>
            <person name="Daum C."/>
            <person name="Ng V."/>
            <person name="Clum A."/>
            <person name="Steindorff A."/>
            <person name="Ohm R.A."/>
            <person name="Martin F."/>
            <person name="Silar P."/>
            <person name="Natvig D.O."/>
            <person name="Lalanne C."/>
            <person name="Gautier V."/>
            <person name="Ament-Velasquez S.L."/>
            <person name="Kruys A."/>
            <person name="Hutchinson M.I."/>
            <person name="Powell A.J."/>
            <person name="Barry K."/>
            <person name="Miller A.N."/>
            <person name="Grigoriev I.V."/>
            <person name="Debuchy R."/>
            <person name="Gladieux P."/>
            <person name="Hiltunen Thoren M."/>
            <person name="Johannesson H."/>
        </authorList>
    </citation>
    <scope>NUCLEOTIDE SEQUENCE</scope>
    <source>
        <strain evidence="2">PSN324</strain>
    </source>
</reference>
<accession>A0AAV9HC55</accession>
<reference evidence="2" key="2">
    <citation type="submission" date="2023-06" db="EMBL/GenBank/DDBJ databases">
        <authorList>
            <consortium name="Lawrence Berkeley National Laboratory"/>
            <person name="Mondo S.J."/>
            <person name="Hensen N."/>
            <person name="Bonometti L."/>
            <person name="Westerberg I."/>
            <person name="Brannstrom I.O."/>
            <person name="Guillou S."/>
            <person name="Cros-Aarteil S."/>
            <person name="Calhoun S."/>
            <person name="Haridas S."/>
            <person name="Kuo A."/>
            <person name="Pangilinan J."/>
            <person name="Riley R."/>
            <person name="Labutti K."/>
            <person name="Andreopoulos B."/>
            <person name="Lipzen A."/>
            <person name="Chen C."/>
            <person name="Yanf M."/>
            <person name="Daum C."/>
            <person name="Ng V."/>
            <person name="Clum A."/>
            <person name="Steindorff A."/>
            <person name="Ohm R."/>
            <person name="Martin F."/>
            <person name="Silar P."/>
            <person name="Natvig D."/>
            <person name="Lalanne C."/>
            <person name="Gautier V."/>
            <person name="Ament-Velasquez S.L."/>
            <person name="Kruys A."/>
            <person name="Hutchinson M.I."/>
            <person name="Powell A.J."/>
            <person name="Barry K."/>
            <person name="Miller A.N."/>
            <person name="Grigoriev I.V."/>
            <person name="Debuchy R."/>
            <person name="Gladieux P."/>
            <person name="Thoren M.H."/>
            <person name="Johannesson H."/>
        </authorList>
    </citation>
    <scope>NUCLEOTIDE SEQUENCE</scope>
    <source>
        <strain evidence="2">PSN324</strain>
    </source>
</reference>
<protein>
    <recommendedName>
        <fullName evidence="4">Glucan 1, 4-alpha-glucosidase</fullName>
    </recommendedName>
</protein>
<comment type="caution">
    <text evidence="2">The sequence shown here is derived from an EMBL/GenBank/DDBJ whole genome shotgun (WGS) entry which is preliminary data.</text>
</comment>
<feature type="compositionally biased region" description="Low complexity" evidence="1">
    <location>
        <begin position="63"/>
        <end position="73"/>
    </location>
</feature>
<feature type="compositionally biased region" description="Basic and acidic residues" evidence="1">
    <location>
        <begin position="193"/>
        <end position="203"/>
    </location>
</feature>
<feature type="compositionally biased region" description="Polar residues" evidence="1">
    <location>
        <begin position="106"/>
        <end position="118"/>
    </location>
</feature>
<feature type="compositionally biased region" description="Basic and acidic residues" evidence="1">
    <location>
        <begin position="169"/>
        <end position="185"/>
    </location>
</feature>
<feature type="compositionally biased region" description="Polar residues" evidence="1">
    <location>
        <begin position="8"/>
        <end position="22"/>
    </location>
</feature>
<name>A0AAV9HC55_9PEZI</name>
<proteinExistence type="predicted"/>
<feature type="compositionally biased region" description="Polar residues" evidence="1">
    <location>
        <begin position="227"/>
        <end position="236"/>
    </location>
</feature>
<evidence type="ECO:0008006" key="4">
    <source>
        <dbReference type="Google" id="ProtNLM"/>
    </source>
</evidence>
<sequence>MDDPWGSPWTTPEIDNQTTLPSKSADLAPPPRALLSAVSSPRIPAVVEHAPWGEDGDGFGDWSAASPSPAQPAWGRGWSAPSPNLTPLKRDDGSGRSSPIAWPDNIATSNSGNGSAVRQPSPDPWASELSARRRSRDSASTPRLAVAAPSPVDNVPFEPLETGGPKVDLGTDWKLPEIIEDKGESVEPVPVLLDEKSNSGKDDKEEDEGPPHDVQQSVGPPYETQESRSSTPSISNSDREDPHQDSPITSVDEDPKRHEQEPNPPSGKVQSLVVKFDGLAKAASEDNLVVPSTRSRSRSSSVGTSEVLDDGGGFGDFEDPAETGNLATLNAERPATPQSREAPVHLESTPVASPQRTLDSPEAPSPATKFRGVTFELNLTSVEKLFDSAKLAAAQHSAFSSEHIPEHIIEDSFTEISERKTWYRISRFGSSRRHNAADDDSYRRAAWPTSTVRDDVIKIVRRWMEEDSIAGRVALGGGIAKTQKNMFGWDSSAEPIALDAVFGMKKSHPRPSSLQPPRMPGLAPPEEDGGLRTSTSLDGPLPHQPLGTTAPPLASFGFTTAPQTEMPTQATQSNLPTSLTATSTAPFDTQQAKAMTNSTQVAAAFQATPSEDDAHGVEDDDDDEWGEMVSSPVASKHPASVFASLDEAFAGFSDSHETSAIPTLSAAPQVEANNIPEARASHSTHASDAWASADFSLFGAPSVTSTRSSIVAEHTERPLGSTSSTRISPVKTSFTSSMYEMQSSPTTLKTTEQAVSAPTASSGPINIMETKSTPTMNDDGDDEKIVQGIISGLPDLSYMLR</sequence>
<feature type="region of interest" description="Disordered" evidence="1">
    <location>
        <begin position="506"/>
        <end position="560"/>
    </location>
</feature>
<feature type="region of interest" description="Disordered" evidence="1">
    <location>
        <begin position="746"/>
        <end position="780"/>
    </location>
</feature>
<evidence type="ECO:0000256" key="1">
    <source>
        <dbReference type="SAM" id="MobiDB-lite"/>
    </source>
</evidence>
<organism evidence="2 3">
    <name type="scientific">Cladorrhinum samala</name>
    <dbReference type="NCBI Taxonomy" id="585594"/>
    <lineage>
        <taxon>Eukaryota</taxon>
        <taxon>Fungi</taxon>
        <taxon>Dikarya</taxon>
        <taxon>Ascomycota</taxon>
        <taxon>Pezizomycotina</taxon>
        <taxon>Sordariomycetes</taxon>
        <taxon>Sordariomycetidae</taxon>
        <taxon>Sordariales</taxon>
        <taxon>Podosporaceae</taxon>
        <taxon>Cladorrhinum</taxon>
    </lineage>
</organism>
<gene>
    <name evidence="2" type="ORF">QBC42DRAFT_277375</name>
</gene>
<evidence type="ECO:0000313" key="2">
    <source>
        <dbReference type="EMBL" id="KAK4458172.1"/>
    </source>
</evidence>
<dbReference type="EMBL" id="MU865080">
    <property type="protein sequence ID" value="KAK4458172.1"/>
    <property type="molecule type" value="Genomic_DNA"/>
</dbReference>
<feature type="compositionally biased region" description="Low complexity" evidence="1">
    <location>
        <begin position="289"/>
        <end position="305"/>
    </location>
</feature>
<dbReference type="AlphaFoldDB" id="A0AAV9HC55"/>
<dbReference type="Proteomes" id="UP001321749">
    <property type="component" value="Unassembled WGS sequence"/>
</dbReference>
<feature type="compositionally biased region" description="Polar residues" evidence="1">
    <location>
        <begin position="746"/>
        <end position="776"/>
    </location>
</feature>
<evidence type="ECO:0000313" key="3">
    <source>
        <dbReference type="Proteomes" id="UP001321749"/>
    </source>
</evidence>